<organism evidence="1">
    <name type="scientific">marine metagenome</name>
    <dbReference type="NCBI Taxonomy" id="408172"/>
    <lineage>
        <taxon>unclassified sequences</taxon>
        <taxon>metagenomes</taxon>
        <taxon>ecological metagenomes</taxon>
    </lineage>
</organism>
<dbReference type="EMBL" id="UINC01173064">
    <property type="protein sequence ID" value="SVD78462.1"/>
    <property type="molecule type" value="Genomic_DNA"/>
</dbReference>
<evidence type="ECO:0000313" key="1">
    <source>
        <dbReference type="EMBL" id="SVD78462.1"/>
    </source>
</evidence>
<name>A0A382Y527_9ZZZZ</name>
<reference evidence="1" key="1">
    <citation type="submission" date="2018-05" db="EMBL/GenBank/DDBJ databases">
        <authorList>
            <person name="Lanie J.A."/>
            <person name="Ng W.-L."/>
            <person name="Kazmierczak K.M."/>
            <person name="Andrzejewski T.M."/>
            <person name="Davidsen T.M."/>
            <person name="Wayne K.J."/>
            <person name="Tettelin H."/>
            <person name="Glass J.I."/>
            <person name="Rusch D."/>
            <person name="Podicherti R."/>
            <person name="Tsui H.-C.T."/>
            <person name="Winkler M.E."/>
        </authorList>
    </citation>
    <scope>NUCLEOTIDE SEQUENCE</scope>
</reference>
<dbReference type="AlphaFoldDB" id="A0A382Y527"/>
<gene>
    <name evidence="1" type="ORF">METZ01_LOCUS431316</name>
</gene>
<accession>A0A382Y527</accession>
<protein>
    <submittedName>
        <fullName evidence="1">Uncharacterized protein</fullName>
    </submittedName>
</protein>
<proteinExistence type="predicted"/>
<sequence length="213" mass="23951">MSTHAEPINHLSRTRRIVVLCQESGSLWELVSESYPGGDMRAKAIAKEIEQTRRTLAADVVDRLTGNDCHLLRTPPVKRQKFAGGQWRSFTWIDLLYQEDIDGNPIDYDFMARSNRGAHLFRIWFTASGVGIGVRPGSHKAHLTRTKLINDLPAGYPDREPLSSHGHESRHGLCLKGRPGQTNQYFATWVHNGFETDEAFLEAVDSAWSEVGP</sequence>
<feature type="non-terminal residue" evidence="1">
    <location>
        <position position="213"/>
    </location>
</feature>